<evidence type="ECO:0000256" key="1">
    <source>
        <dbReference type="SAM" id="MobiDB-lite"/>
    </source>
</evidence>
<dbReference type="AlphaFoldDB" id="A0A4V6DHB0"/>
<sequence>MNLQGTVSVAKQSLIPFGPSRSRGPPSFLHPVCLSTSPSFGRPCLSLFLPFFFFPHSSSCFHSLWSATIAKMRASFLVLSPLVFSVALAAPSRDVRKRDLLTIQNSLITVSTATSNLDAAIRTLSADPRSAQPLGVALLEVEFALTQARTDILPTQPVSLSEAIALQTAADQLTKSVKIMVMSTMLQRPTLDQLGATPMLLMSFMNQNQLSAVLSQAVVSKVPAEDISNAAFTFGGTGGAVNMGIISLSNPPLAMPASMAPPAPQQPAPQQPAPQQPAPQQPAPQQPAPQQPAPQQQSASQQQPVSQQQPALAAAGSTATGQGQRQGQGQGQGQAASPANVDSSATTADTSTTKLVVDVDEESHGDCDDSCLPIDVNL</sequence>
<dbReference type="STRING" id="1306861.A0A4V6DHB0"/>
<organism evidence="2 3">
    <name type="scientific">Colletotrichum tanaceti</name>
    <dbReference type="NCBI Taxonomy" id="1306861"/>
    <lineage>
        <taxon>Eukaryota</taxon>
        <taxon>Fungi</taxon>
        <taxon>Dikarya</taxon>
        <taxon>Ascomycota</taxon>
        <taxon>Pezizomycotina</taxon>
        <taxon>Sordariomycetes</taxon>
        <taxon>Hypocreomycetidae</taxon>
        <taxon>Glomerellales</taxon>
        <taxon>Glomerellaceae</taxon>
        <taxon>Colletotrichum</taxon>
        <taxon>Colletotrichum destructivum species complex</taxon>
    </lineage>
</organism>
<comment type="caution">
    <text evidence="2">The sequence shown here is derived from an EMBL/GenBank/DDBJ whole genome shotgun (WGS) entry which is preliminary data.</text>
</comment>
<accession>A0A4V6DHB0</accession>
<dbReference type="Pfam" id="PF12296">
    <property type="entry name" value="HsbA"/>
    <property type="match status" value="1"/>
</dbReference>
<feature type="compositionally biased region" description="Low complexity" evidence="1">
    <location>
        <begin position="293"/>
        <end position="323"/>
    </location>
</feature>
<keyword evidence="3" id="KW-1185">Reference proteome</keyword>
<dbReference type="Gene3D" id="1.20.1280.140">
    <property type="match status" value="1"/>
</dbReference>
<feature type="region of interest" description="Disordered" evidence="1">
    <location>
        <begin position="255"/>
        <end position="378"/>
    </location>
</feature>
<evidence type="ECO:0000313" key="3">
    <source>
        <dbReference type="Proteomes" id="UP000310108"/>
    </source>
</evidence>
<evidence type="ECO:0000313" key="2">
    <source>
        <dbReference type="EMBL" id="TKW55986.1"/>
    </source>
</evidence>
<protein>
    <recommendedName>
        <fullName evidence="4">Cell wall protein</fullName>
    </recommendedName>
</protein>
<dbReference type="InterPro" id="IPR021054">
    <property type="entry name" value="Cell_wall_mannoprotein_1"/>
</dbReference>
<feature type="compositionally biased region" description="Low complexity" evidence="1">
    <location>
        <begin position="333"/>
        <end position="353"/>
    </location>
</feature>
<reference evidence="2 3" key="1">
    <citation type="journal article" date="2019" name="PLoS ONE">
        <title>Comparative genome analysis indicates high evolutionary potential of pathogenicity genes in Colletotrichum tanaceti.</title>
        <authorList>
            <person name="Lelwala R.V."/>
            <person name="Korhonen P.K."/>
            <person name="Young N.D."/>
            <person name="Scott J.B."/>
            <person name="Ades P.A."/>
            <person name="Gasser R.B."/>
            <person name="Taylor P.W.J."/>
        </authorList>
    </citation>
    <scope>NUCLEOTIDE SEQUENCE [LARGE SCALE GENOMIC DNA]</scope>
    <source>
        <strain evidence="2">BRIP57314</strain>
    </source>
</reference>
<proteinExistence type="predicted"/>
<evidence type="ECO:0008006" key="4">
    <source>
        <dbReference type="Google" id="ProtNLM"/>
    </source>
</evidence>
<gene>
    <name evidence="2" type="ORF">CTA1_11349</name>
</gene>
<feature type="compositionally biased region" description="Pro residues" evidence="1">
    <location>
        <begin position="259"/>
        <end position="292"/>
    </location>
</feature>
<name>A0A4V6DHB0_9PEZI</name>
<dbReference type="Proteomes" id="UP000310108">
    <property type="component" value="Unassembled WGS sequence"/>
</dbReference>
<dbReference type="EMBL" id="PJEX01000080">
    <property type="protein sequence ID" value="TKW55986.1"/>
    <property type="molecule type" value="Genomic_DNA"/>
</dbReference>